<evidence type="ECO:0000256" key="1">
    <source>
        <dbReference type="ARBA" id="ARBA00004651"/>
    </source>
</evidence>
<feature type="transmembrane region" description="Helical" evidence="6">
    <location>
        <begin position="371"/>
        <end position="391"/>
    </location>
</feature>
<feature type="transmembrane region" description="Helical" evidence="6">
    <location>
        <begin position="53"/>
        <end position="79"/>
    </location>
</feature>
<evidence type="ECO:0000256" key="5">
    <source>
        <dbReference type="ARBA" id="ARBA00023136"/>
    </source>
</evidence>
<dbReference type="GO" id="GO:0005886">
    <property type="term" value="C:plasma membrane"/>
    <property type="evidence" value="ECO:0007669"/>
    <property type="project" value="UniProtKB-SubCell"/>
</dbReference>
<dbReference type="Proteomes" id="UP000187941">
    <property type="component" value="Chromosome"/>
</dbReference>
<dbReference type="PANTHER" id="PTHR30250">
    <property type="entry name" value="PST FAMILY PREDICTED COLANIC ACID TRANSPORTER"/>
    <property type="match status" value="1"/>
</dbReference>
<keyword evidence="2" id="KW-1003">Cell membrane</keyword>
<feature type="transmembrane region" description="Helical" evidence="6">
    <location>
        <begin position="99"/>
        <end position="120"/>
    </location>
</feature>
<evidence type="ECO:0000256" key="4">
    <source>
        <dbReference type="ARBA" id="ARBA00022989"/>
    </source>
</evidence>
<feature type="transmembrane region" description="Helical" evidence="6">
    <location>
        <begin position="199"/>
        <end position="224"/>
    </location>
</feature>
<evidence type="ECO:0008006" key="9">
    <source>
        <dbReference type="Google" id="ProtNLM"/>
    </source>
</evidence>
<feature type="transmembrane region" description="Helical" evidence="6">
    <location>
        <begin position="284"/>
        <end position="303"/>
    </location>
</feature>
<proteinExistence type="predicted"/>
<feature type="transmembrane region" description="Helical" evidence="6">
    <location>
        <begin position="132"/>
        <end position="151"/>
    </location>
</feature>
<reference evidence="7 8" key="1">
    <citation type="submission" date="2016-01" db="EMBL/GenBank/DDBJ databases">
        <authorList>
            <person name="Oliw E.H."/>
        </authorList>
    </citation>
    <scope>NUCLEOTIDE SEQUENCE [LARGE SCALE GENOMIC DNA]</scope>
    <source>
        <strain evidence="7 8">DY10</strain>
    </source>
</reference>
<dbReference type="STRING" id="1178516.AWR27_19980"/>
<organism evidence="7 8">
    <name type="scientific">Spirosoma montaniterrae</name>
    <dbReference type="NCBI Taxonomy" id="1178516"/>
    <lineage>
        <taxon>Bacteria</taxon>
        <taxon>Pseudomonadati</taxon>
        <taxon>Bacteroidota</taxon>
        <taxon>Cytophagia</taxon>
        <taxon>Cytophagales</taxon>
        <taxon>Cytophagaceae</taxon>
        <taxon>Spirosoma</taxon>
    </lineage>
</organism>
<keyword evidence="5 6" id="KW-0472">Membrane</keyword>
<sequence>MTINYVSPAQYGVWLTISSIVQWLNFFDVGLGNGLRNKLAHSLAIGEKEKARVYVSTTYAVLALIAILTFVVFAVSSSFVEWRSVLNVDAEKEETLRSVMWVAVGCFCIQFVVQLINVVLASTHQSAKASFIALFGQLSTLAAIYYCIHYVPSSLFALVAIVASMPVLAFIVSSLFLYRNVLASLAPNWQFIRFKHAGSLLNTGGIFFVIQISVLVIFQSNYVIINQLLGPEQVTIFSVCYKLFSVTIVVFNIIMLPLWSSFTDAYAKQDFNWLRNSLHQMRKLWLAFAALTILILVCSPLLFKLWIGESVSVPMSLSVCMAMYVIANLWHMLHVYLLNGIGKIRLQLILVIIGALLNIPIAIYFGKSFGIIGVVGTNTLFFLVLGVVYSLQCQKIISGTAVGLWNK</sequence>
<feature type="transmembrane region" description="Helical" evidence="6">
    <location>
        <begin position="157"/>
        <end position="178"/>
    </location>
</feature>
<evidence type="ECO:0000313" key="8">
    <source>
        <dbReference type="Proteomes" id="UP000187941"/>
    </source>
</evidence>
<keyword evidence="8" id="KW-1185">Reference proteome</keyword>
<dbReference type="GO" id="GO:0015297">
    <property type="term" value="F:antiporter activity"/>
    <property type="evidence" value="ECO:0007669"/>
    <property type="project" value="InterPro"/>
</dbReference>
<keyword evidence="4 6" id="KW-1133">Transmembrane helix</keyword>
<comment type="subcellular location">
    <subcellularLocation>
        <location evidence="1">Cell membrane</location>
        <topology evidence="1">Multi-pass membrane protein</topology>
    </subcellularLocation>
</comment>
<evidence type="ECO:0000313" key="7">
    <source>
        <dbReference type="EMBL" id="AQG81399.1"/>
    </source>
</evidence>
<feature type="transmembrane region" description="Helical" evidence="6">
    <location>
        <begin position="348"/>
        <end position="365"/>
    </location>
</feature>
<dbReference type="EMBL" id="CP014263">
    <property type="protein sequence ID" value="AQG81399.1"/>
    <property type="molecule type" value="Genomic_DNA"/>
</dbReference>
<dbReference type="InterPro" id="IPR050833">
    <property type="entry name" value="Poly_Biosynth_Transport"/>
</dbReference>
<evidence type="ECO:0000256" key="3">
    <source>
        <dbReference type="ARBA" id="ARBA00022692"/>
    </source>
</evidence>
<name>A0A1P9X193_9BACT</name>
<feature type="transmembrane region" description="Helical" evidence="6">
    <location>
        <begin position="236"/>
        <end position="259"/>
    </location>
</feature>
<gene>
    <name evidence="7" type="ORF">AWR27_19980</name>
</gene>
<keyword evidence="3 6" id="KW-0812">Transmembrane</keyword>
<dbReference type="KEGG" id="smon:AWR27_19980"/>
<dbReference type="GO" id="GO:0042910">
    <property type="term" value="F:xenobiotic transmembrane transporter activity"/>
    <property type="evidence" value="ECO:0007669"/>
    <property type="project" value="InterPro"/>
</dbReference>
<evidence type="ECO:0000256" key="6">
    <source>
        <dbReference type="SAM" id="Phobius"/>
    </source>
</evidence>
<accession>A0A1P9X193</accession>
<evidence type="ECO:0000256" key="2">
    <source>
        <dbReference type="ARBA" id="ARBA00022475"/>
    </source>
</evidence>
<dbReference type="AlphaFoldDB" id="A0A1P9X193"/>
<feature type="transmembrane region" description="Helical" evidence="6">
    <location>
        <begin position="12"/>
        <end position="32"/>
    </location>
</feature>
<feature type="transmembrane region" description="Helical" evidence="6">
    <location>
        <begin position="315"/>
        <end position="336"/>
    </location>
</feature>
<dbReference type="PANTHER" id="PTHR30250:SF11">
    <property type="entry name" value="O-ANTIGEN TRANSPORTER-RELATED"/>
    <property type="match status" value="1"/>
</dbReference>
<protein>
    <recommendedName>
        <fullName evidence="9">Polysaccharide biosynthesis protein C-terminal domain-containing protein</fullName>
    </recommendedName>
</protein>